<proteinExistence type="predicted"/>
<name>A0A6J5S7L6_9CAUD</name>
<sequence length="76" mass="8303">MNVQEKLAAIEQHAAKSLIEIRELMVELAVTDPQNTPPAVSLFAAKARMRQLQSTRPASGYISPADESVQWPDDAA</sequence>
<organism evidence="4">
    <name type="scientific">uncultured Caudovirales phage</name>
    <dbReference type="NCBI Taxonomy" id="2100421"/>
    <lineage>
        <taxon>Viruses</taxon>
        <taxon>Duplodnaviria</taxon>
        <taxon>Heunggongvirae</taxon>
        <taxon>Uroviricota</taxon>
        <taxon>Caudoviricetes</taxon>
        <taxon>Peduoviridae</taxon>
        <taxon>Maltschvirus</taxon>
        <taxon>Maltschvirus maltsch</taxon>
    </lineage>
</organism>
<feature type="region of interest" description="Disordered" evidence="1">
    <location>
        <begin position="54"/>
        <end position="76"/>
    </location>
</feature>
<evidence type="ECO:0000313" key="4">
    <source>
        <dbReference type="EMBL" id="CAB4204579.1"/>
    </source>
</evidence>
<evidence type="ECO:0000256" key="1">
    <source>
        <dbReference type="SAM" id="MobiDB-lite"/>
    </source>
</evidence>
<accession>A0A6J5S7L6</accession>
<reference evidence="4" key="1">
    <citation type="submission" date="2020-05" db="EMBL/GenBank/DDBJ databases">
        <authorList>
            <person name="Chiriac C."/>
            <person name="Salcher M."/>
            <person name="Ghai R."/>
            <person name="Kavagutti S V."/>
        </authorList>
    </citation>
    <scope>NUCLEOTIDE SEQUENCE</scope>
</reference>
<dbReference type="EMBL" id="LR797020">
    <property type="protein sequence ID" value="CAB4180943.1"/>
    <property type="molecule type" value="Genomic_DNA"/>
</dbReference>
<protein>
    <submittedName>
        <fullName evidence="4">Uncharacterized protein</fullName>
    </submittedName>
</protein>
<evidence type="ECO:0000313" key="2">
    <source>
        <dbReference type="EMBL" id="CAB4180943.1"/>
    </source>
</evidence>
<dbReference type="EMBL" id="LR797229">
    <property type="protein sequence ID" value="CAB4194864.1"/>
    <property type="molecule type" value="Genomic_DNA"/>
</dbReference>
<evidence type="ECO:0000313" key="5">
    <source>
        <dbReference type="EMBL" id="CAB5225851.1"/>
    </source>
</evidence>
<dbReference type="EMBL" id="LR797348">
    <property type="protein sequence ID" value="CAB4204579.1"/>
    <property type="molecule type" value="Genomic_DNA"/>
</dbReference>
<evidence type="ECO:0000313" key="3">
    <source>
        <dbReference type="EMBL" id="CAB4194864.1"/>
    </source>
</evidence>
<dbReference type="EMBL" id="LR798357">
    <property type="protein sequence ID" value="CAB5225851.1"/>
    <property type="molecule type" value="Genomic_DNA"/>
</dbReference>
<gene>
    <name evidence="2" type="ORF">UFOVP1057_14</name>
    <name evidence="3" type="ORF">UFOVP1273_14</name>
    <name evidence="4" type="ORF">UFOVP1398_5</name>
    <name evidence="5" type="ORF">UFOVP1508_14</name>
</gene>